<evidence type="ECO:0000256" key="1">
    <source>
        <dbReference type="SAM" id="MobiDB-lite"/>
    </source>
</evidence>
<sequence length="343" mass="38982">MGYFSKKISVALVLFAVIGQPLNNATGSNLKNSGDYQFSFSDFEERKQRIRNRNEVERIVMQQTIDSGFPYGERYVPNDENNAKDTFFQGEIEKDEIAKITITDYRKLATGGIKSMCPNQGYSWWCHLVALAGMIYSKTGETPSIIQMALSRNKHGKDHPGDIPTQQTLATTRRELSRLMELMLKNTNLQPVRVNVSASKDYFVNSLKRQIAYLTKKHGPVVTDIGLTNRGRAHAFLILWSNEINICFENWGKRYVVDVSSFLNLVKNNENKINKFRDYISCSFFCYAEKKNGGLERKDITFVENNTDSIDIEFFTSDSNKTSVPVENNKNSTKVDNGLLPSG</sequence>
<organism evidence="2">
    <name type="scientific">Candidatus Improbicoccus pseudotrichonymphae</name>
    <dbReference type="NCBI Taxonomy" id="3033792"/>
    <lineage>
        <taxon>Bacteria</taxon>
        <taxon>Bacillati</taxon>
        <taxon>Bacillota</taxon>
        <taxon>Clostridia</taxon>
        <taxon>Candidatus Improbicoccus</taxon>
    </lineage>
</organism>
<proteinExistence type="predicted"/>
<gene>
    <name evidence="2" type="ORF">CfP315_0794</name>
</gene>
<dbReference type="KEGG" id="ips:CfP315_0794"/>
<accession>A0AA48I1S2</accession>
<feature type="region of interest" description="Disordered" evidence="1">
    <location>
        <begin position="321"/>
        <end position="343"/>
    </location>
</feature>
<feature type="compositionally biased region" description="Polar residues" evidence="1">
    <location>
        <begin position="321"/>
        <end position="335"/>
    </location>
</feature>
<reference evidence="2" key="1">
    <citation type="journal article" date="2023" name="ISME J.">
        <title>Emergence of putative energy parasites within Clostridia revealed by genome analysis of a novel endosymbiotic clade.</title>
        <authorList>
            <person name="Takahashi K."/>
            <person name="Kuwahara H."/>
            <person name="Horikawa Y."/>
            <person name="Izawa K."/>
            <person name="Kato D."/>
            <person name="Inagaki T."/>
            <person name="Yuki M."/>
            <person name="Ohkuma M."/>
            <person name="Hongoh Y."/>
        </authorList>
    </citation>
    <scope>NUCLEOTIDE SEQUENCE</scope>
    <source>
        <strain evidence="2">CfP3-15</strain>
    </source>
</reference>
<dbReference type="EMBL" id="AP027924">
    <property type="protein sequence ID" value="BED92192.1"/>
    <property type="molecule type" value="Genomic_DNA"/>
</dbReference>
<protein>
    <submittedName>
        <fullName evidence="2">Uncharacterized protein</fullName>
    </submittedName>
</protein>
<dbReference type="Proteomes" id="UP001337580">
    <property type="component" value="Chromosome"/>
</dbReference>
<dbReference type="AlphaFoldDB" id="A0AA48I1S2"/>
<evidence type="ECO:0000313" key="2">
    <source>
        <dbReference type="EMBL" id="BED92192.1"/>
    </source>
</evidence>
<name>A0AA48I1S2_9FIRM</name>